<evidence type="ECO:0000313" key="1">
    <source>
        <dbReference type="EMBL" id="SJZ73645.1"/>
    </source>
</evidence>
<accession>A0A1T4N3P8</accession>
<feature type="non-terminal residue" evidence="1">
    <location>
        <position position="1"/>
    </location>
</feature>
<dbReference type="EMBL" id="FUXK01000008">
    <property type="protein sequence ID" value="SJZ73645.1"/>
    <property type="molecule type" value="Genomic_DNA"/>
</dbReference>
<evidence type="ECO:0000313" key="2">
    <source>
        <dbReference type="Proteomes" id="UP000190065"/>
    </source>
</evidence>
<sequence>ASNLFRFSPSANYSPATFSRFSPSANCSPATLEHGTTREMVGAAPVCPPERPRSGVSICKEHVPHPQRRHLHASKCLCIAHDAHLLTMDAPLQGDTGGHTGTAPTNLHQTPLPAIISCFCPSANRLPPTIPRVCSSANSSPAIISCFCPSAEPLPATLGHGATREMVGAAPVCPPERPRSGVSICKEHVLHPQRRRLHPQKCLCIAHDARLLTMDAPLQGDTGGHTGTAPTNLHQTLLPRNYLVCLFIGSPSPATNLSCVFVHRRTISLAAVNAVGARVLRTLRCNLCLLWQWLRGCLGQQSFRRPSHLRGRCR</sequence>
<proteinExistence type="predicted"/>
<dbReference type="Proteomes" id="UP000190065">
    <property type="component" value="Unassembled WGS sequence"/>
</dbReference>
<name>A0A1T4N3P8_9BACT</name>
<gene>
    <name evidence="1" type="ORF">SAMN02745202_00953</name>
</gene>
<protein>
    <submittedName>
        <fullName evidence="1">Uncharacterized protein</fullName>
    </submittedName>
</protein>
<reference evidence="1 2" key="1">
    <citation type="submission" date="2017-02" db="EMBL/GenBank/DDBJ databases">
        <authorList>
            <person name="Peterson S.W."/>
        </authorList>
    </citation>
    <scope>NUCLEOTIDE SEQUENCE [LARGE SCALE GENOMIC DNA]</scope>
    <source>
        <strain evidence="1 2">ATCC 43324</strain>
    </source>
</reference>
<organism evidence="1 2">
    <name type="scientific">Segatella oulorum</name>
    <dbReference type="NCBI Taxonomy" id="28136"/>
    <lineage>
        <taxon>Bacteria</taxon>
        <taxon>Pseudomonadati</taxon>
        <taxon>Bacteroidota</taxon>
        <taxon>Bacteroidia</taxon>
        <taxon>Bacteroidales</taxon>
        <taxon>Prevotellaceae</taxon>
        <taxon>Segatella</taxon>
    </lineage>
</organism>
<dbReference type="AlphaFoldDB" id="A0A1T4N3P8"/>